<feature type="chain" id="PRO_5044553140" evidence="1">
    <location>
        <begin position="18"/>
        <end position="100"/>
    </location>
</feature>
<sequence length="100" mass="9693">MVVVELMVVMVMAMVVAEVVDGDGGGGGGCDGGGCDGSGGCGGGGGCDGGCNSSLLVLPPKRSLSLESNKPIIALAALLGATCAPQLFVSYQLMIRFGGL</sequence>
<proteinExistence type="predicted"/>
<dbReference type="AlphaFoldDB" id="A0A183UF25"/>
<dbReference type="EMBL" id="UYWY01019613">
    <property type="protein sequence ID" value="VDM38416.1"/>
    <property type="molecule type" value="Genomic_DNA"/>
</dbReference>
<gene>
    <name evidence="2" type="ORF">TCNE_LOCUS7095</name>
</gene>
<evidence type="ECO:0000313" key="4">
    <source>
        <dbReference type="WBParaSite" id="TCNE_0000709501-mRNA-1"/>
    </source>
</evidence>
<reference evidence="2 3" key="2">
    <citation type="submission" date="2018-11" db="EMBL/GenBank/DDBJ databases">
        <authorList>
            <consortium name="Pathogen Informatics"/>
        </authorList>
    </citation>
    <scope>NUCLEOTIDE SEQUENCE [LARGE SCALE GENOMIC DNA]</scope>
</reference>
<reference evidence="4" key="1">
    <citation type="submission" date="2016-06" db="UniProtKB">
        <authorList>
            <consortium name="WormBaseParasite"/>
        </authorList>
    </citation>
    <scope>IDENTIFICATION</scope>
</reference>
<protein>
    <submittedName>
        <fullName evidence="4">Secreted protein</fullName>
    </submittedName>
</protein>
<keyword evidence="3" id="KW-1185">Reference proteome</keyword>
<keyword evidence="1" id="KW-0732">Signal</keyword>
<dbReference type="Proteomes" id="UP000050794">
    <property type="component" value="Unassembled WGS sequence"/>
</dbReference>
<dbReference type="WBParaSite" id="TCNE_0000709501-mRNA-1">
    <property type="protein sequence ID" value="TCNE_0000709501-mRNA-1"/>
    <property type="gene ID" value="TCNE_0000709501"/>
</dbReference>
<evidence type="ECO:0000313" key="3">
    <source>
        <dbReference type="Proteomes" id="UP000050794"/>
    </source>
</evidence>
<feature type="signal peptide" evidence="1">
    <location>
        <begin position="1"/>
        <end position="17"/>
    </location>
</feature>
<evidence type="ECO:0000313" key="2">
    <source>
        <dbReference type="EMBL" id="VDM38416.1"/>
    </source>
</evidence>
<name>A0A183UF25_TOXCA</name>
<evidence type="ECO:0000256" key="1">
    <source>
        <dbReference type="SAM" id="SignalP"/>
    </source>
</evidence>
<organism evidence="3 4">
    <name type="scientific">Toxocara canis</name>
    <name type="common">Canine roundworm</name>
    <dbReference type="NCBI Taxonomy" id="6265"/>
    <lineage>
        <taxon>Eukaryota</taxon>
        <taxon>Metazoa</taxon>
        <taxon>Ecdysozoa</taxon>
        <taxon>Nematoda</taxon>
        <taxon>Chromadorea</taxon>
        <taxon>Rhabditida</taxon>
        <taxon>Spirurina</taxon>
        <taxon>Ascaridomorpha</taxon>
        <taxon>Ascaridoidea</taxon>
        <taxon>Toxocaridae</taxon>
        <taxon>Toxocara</taxon>
    </lineage>
</organism>
<accession>A0A183UF25</accession>